<evidence type="ECO:0000256" key="6">
    <source>
        <dbReference type="SAM" id="MobiDB-lite"/>
    </source>
</evidence>
<reference evidence="8" key="1">
    <citation type="submission" date="2013-12" db="EMBL/GenBank/DDBJ databases">
        <authorList>
            <person name="Genoscope - CEA"/>
        </authorList>
    </citation>
    <scope>NUCLEOTIDE SEQUENCE</scope>
    <source>
        <strain evidence="8">CBS 1993</strain>
    </source>
</reference>
<proteinExistence type="predicted"/>
<feature type="transmembrane region" description="Helical" evidence="7">
    <location>
        <begin position="397"/>
        <end position="415"/>
    </location>
</feature>
<reference evidence="8" key="2">
    <citation type="submission" date="2014-02" db="EMBL/GenBank/DDBJ databases">
        <title>Complete DNA sequence of /Kuraishia capsulata/ illustrates novel genomic features among budding yeasts (/Saccharomycotina/).</title>
        <authorList>
            <person name="Morales L."/>
            <person name="Noel B."/>
            <person name="Porcel B."/>
            <person name="Marcet-Houben M."/>
            <person name="Hullo M-F."/>
            <person name="Sacerdot C."/>
            <person name="Tekaia F."/>
            <person name="Leh-Louis V."/>
            <person name="Despons L."/>
            <person name="Khanna V."/>
            <person name="Aury J-M."/>
            <person name="Barbe V."/>
            <person name="Couloux A."/>
            <person name="Labadie K."/>
            <person name="Pelletier E."/>
            <person name="Souciet J-L."/>
            <person name="Boekhout T."/>
            <person name="Gabaldon T."/>
            <person name="Wincker P."/>
            <person name="Dujon B."/>
        </authorList>
    </citation>
    <scope>NUCLEOTIDE SEQUENCE</scope>
    <source>
        <strain evidence="8">CBS 1993</strain>
    </source>
</reference>
<dbReference type="GO" id="GO:0016020">
    <property type="term" value="C:membrane"/>
    <property type="evidence" value="ECO:0007669"/>
    <property type="project" value="UniProtKB-SubCell"/>
</dbReference>
<dbReference type="STRING" id="1382522.W6MGT8"/>
<feature type="binding site" evidence="5">
    <location>
        <position position="287"/>
    </location>
    <ligand>
        <name>Zn(2+)</name>
        <dbReference type="ChEBI" id="CHEBI:29105"/>
    </ligand>
</feature>
<protein>
    <submittedName>
        <fullName evidence="8">Uncharacterized protein</fullName>
    </submittedName>
</protein>
<dbReference type="GO" id="GO:0038023">
    <property type="term" value="F:signaling receptor activity"/>
    <property type="evidence" value="ECO:0007669"/>
    <property type="project" value="TreeGrafter"/>
</dbReference>
<evidence type="ECO:0000256" key="2">
    <source>
        <dbReference type="ARBA" id="ARBA00022692"/>
    </source>
</evidence>
<dbReference type="Proteomes" id="UP000019384">
    <property type="component" value="Unassembled WGS sequence"/>
</dbReference>
<evidence type="ECO:0000256" key="3">
    <source>
        <dbReference type="ARBA" id="ARBA00022989"/>
    </source>
</evidence>
<evidence type="ECO:0000313" key="8">
    <source>
        <dbReference type="EMBL" id="CDK25399.1"/>
    </source>
</evidence>
<feature type="transmembrane region" description="Helical" evidence="7">
    <location>
        <begin position="334"/>
        <end position="351"/>
    </location>
</feature>
<dbReference type="PANTHER" id="PTHR20855">
    <property type="entry name" value="ADIPOR/PROGESTIN RECEPTOR-RELATED"/>
    <property type="match status" value="1"/>
</dbReference>
<feature type="transmembrane region" description="Helical" evidence="7">
    <location>
        <begin position="264"/>
        <end position="286"/>
    </location>
</feature>
<sequence length="504" mass="57237">MSSSGLELKPGPSTARYRSPVSEGTRNSSIDRTELELLLMNEVRAAVETSDDETLEEKVLEKLDVFLKSLEAKLDRFENYFVRNPKLPDNRGNIEDLYKGLLSVKSSLLKVSNLESLSSVFDDYYGSLLPSGLNTQNIHEKALMGLHYLDAKMDQVEKSLNIGPSPAEKLTGLKTKIYNYETAVRVGAERLLHCYELPFQWRENKFIIYGYRFNHKHVHAAKSFCGLHNETTNIWTHVLGAILVGYLALVHFPSTTVYARSTTLDLCIVYLFFGAAIKCLLSSIIWHTFNGIANLDQRLRFACVDYAGITVLITASVITTEHLALYYHVIPRTIFITFSSLAGVFGVWFTWSPYFDKPECRTLRILFFVSLAGLGFASFGFLCYFKGVGHATHFYSPILKSLVWYAVGVLFYGLLIPERWRSDVEIEQFEINEETVKQLEEAGTLDDYFKKSPKHTEHSSKFLSLWWVDYILASHNIWHLFVLGGILGHYAAVLDMSATVAMNE</sequence>
<dbReference type="InterPro" id="IPR004254">
    <property type="entry name" value="AdipoR/HlyIII-related"/>
</dbReference>
<feature type="transmembrane region" description="Helical" evidence="7">
    <location>
        <begin position="363"/>
        <end position="385"/>
    </location>
</feature>
<keyword evidence="3 7" id="KW-1133">Transmembrane helix</keyword>
<keyword evidence="9" id="KW-1185">Reference proteome</keyword>
<dbReference type="OrthoDB" id="5585746at2759"/>
<organism evidence="8 9">
    <name type="scientific">Kuraishia capsulata CBS 1993</name>
    <dbReference type="NCBI Taxonomy" id="1382522"/>
    <lineage>
        <taxon>Eukaryota</taxon>
        <taxon>Fungi</taxon>
        <taxon>Dikarya</taxon>
        <taxon>Ascomycota</taxon>
        <taxon>Saccharomycotina</taxon>
        <taxon>Pichiomycetes</taxon>
        <taxon>Pichiales</taxon>
        <taxon>Pichiaceae</taxon>
        <taxon>Kuraishia</taxon>
    </lineage>
</organism>
<feature type="region of interest" description="Disordered" evidence="6">
    <location>
        <begin position="1"/>
        <end position="28"/>
    </location>
</feature>
<evidence type="ECO:0000256" key="5">
    <source>
        <dbReference type="PIRSR" id="PIRSR604254-1"/>
    </source>
</evidence>
<keyword evidence="2 7" id="KW-0812">Transmembrane</keyword>
<comment type="subcellular location">
    <subcellularLocation>
        <location evidence="1">Membrane</location>
        <topology evidence="1">Multi-pass membrane protein</topology>
    </subcellularLocation>
</comment>
<keyword evidence="5" id="KW-0862">Zinc</keyword>
<evidence type="ECO:0000256" key="7">
    <source>
        <dbReference type="SAM" id="Phobius"/>
    </source>
</evidence>
<name>W6MGT8_9ASCO</name>
<dbReference type="GO" id="GO:0006882">
    <property type="term" value="P:intracellular zinc ion homeostasis"/>
    <property type="evidence" value="ECO:0007669"/>
    <property type="project" value="EnsemblFungi"/>
</dbReference>
<gene>
    <name evidence="8" type="ORF">KUCA_T00001368001</name>
</gene>
<feature type="transmembrane region" description="Helical" evidence="7">
    <location>
        <begin position="234"/>
        <end position="252"/>
    </location>
</feature>
<dbReference type="HOGENOM" id="CLU_025943_0_1_1"/>
<feature type="transmembrane region" description="Helical" evidence="7">
    <location>
        <begin position="477"/>
        <end position="494"/>
    </location>
</feature>
<dbReference type="GO" id="GO:0046872">
    <property type="term" value="F:metal ion binding"/>
    <property type="evidence" value="ECO:0007669"/>
    <property type="project" value="UniProtKB-KW"/>
</dbReference>
<dbReference type="RefSeq" id="XP_022457411.1">
    <property type="nucleotide sequence ID" value="XM_022603539.1"/>
</dbReference>
<dbReference type="GeneID" id="34518799"/>
<feature type="transmembrane region" description="Helical" evidence="7">
    <location>
        <begin position="306"/>
        <end position="327"/>
    </location>
</feature>
<dbReference type="AlphaFoldDB" id="W6MGT8"/>
<keyword evidence="5" id="KW-0479">Metal-binding</keyword>
<keyword evidence="4 7" id="KW-0472">Membrane</keyword>
<accession>W6MGT8</accession>
<evidence type="ECO:0000256" key="4">
    <source>
        <dbReference type="ARBA" id="ARBA00023136"/>
    </source>
</evidence>
<evidence type="ECO:0000313" key="9">
    <source>
        <dbReference type="Proteomes" id="UP000019384"/>
    </source>
</evidence>
<evidence type="ECO:0000256" key="1">
    <source>
        <dbReference type="ARBA" id="ARBA00004141"/>
    </source>
</evidence>
<dbReference type="Pfam" id="PF03006">
    <property type="entry name" value="HlyIII"/>
    <property type="match status" value="1"/>
</dbReference>
<dbReference type="PANTHER" id="PTHR20855:SF97">
    <property type="entry name" value="ADIPOR-LIKE RECEPTOR IZH3-RELATED"/>
    <property type="match status" value="1"/>
</dbReference>
<dbReference type="EMBL" id="HG793126">
    <property type="protein sequence ID" value="CDK25399.1"/>
    <property type="molecule type" value="Genomic_DNA"/>
</dbReference>